<evidence type="ECO:0000313" key="1">
    <source>
        <dbReference type="EMBL" id="MBW32795.1"/>
    </source>
</evidence>
<dbReference type="AlphaFoldDB" id="A0A2M3ZWC5"/>
<proteinExistence type="predicted"/>
<sequence>MAGGPLFYVLFLFNRLRSNAHSRSYLWCSTAVIQPTRKPTHVPPSIVSPAGVLAAPQMVRKVDKQRQRSNQ</sequence>
<name>A0A2M3ZWC5_9DIPT</name>
<accession>A0A2M3ZWC5</accession>
<reference evidence="1" key="1">
    <citation type="submission" date="2018-01" db="EMBL/GenBank/DDBJ databases">
        <title>An insight into the sialome of Amazonian anophelines.</title>
        <authorList>
            <person name="Ribeiro J.M."/>
            <person name="Scarpassa V."/>
            <person name="Calvo E."/>
        </authorList>
    </citation>
    <scope>NUCLEOTIDE SEQUENCE</scope>
    <source>
        <tissue evidence="1">Salivary glands</tissue>
    </source>
</reference>
<protein>
    <submittedName>
        <fullName evidence="1">Putative secreted peptide</fullName>
    </submittedName>
</protein>
<dbReference type="EMBL" id="GGFM01012044">
    <property type="protein sequence ID" value="MBW32795.1"/>
    <property type="molecule type" value="Transcribed_RNA"/>
</dbReference>
<organism evidence="1">
    <name type="scientific">Anopheles braziliensis</name>
    <dbReference type="NCBI Taxonomy" id="58242"/>
    <lineage>
        <taxon>Eukaryota</taxon>
        <taxon>Metazoa</taxon>
        <taxon>Ecdysozoa</taxon>
        <taxon>Arthropoda</taxon>
        <taxon>Hexapoda</taxon>
        <taxon>Insecta</taxon>
        <taxon>Pterygota</taxon>
        <taxon>Neoptera</taxon>
        <taxon>Endopterygota</taxon>
        <taxon>Diptera</taxon>
        <taxon>Nematocera</taxon>
        <taxon>Culicoidea</taxon>
        <taxon>Culicidae</taxon>
        <taxon>Anophelinae</taxon>
        <taxon>Anopheles</taxon>
    </lineage>
</organism>